<feature type="transmembrane region" description="Helical" evidence="8">
    <location>
        <begin position="104"/>
        <end position="124"/>
    </location>
</feature>
<evidence type="ECO:0000256" key="3">
    <source>
        <dbReference type="ARBA" id="ARBA00022448"/>
    </source>
</evidence>
<keyword evidence="7 8" id="KW-0472">Membrane</keyword>
<reference evidence="10" key="1">
    <citation type="submission" date="2022-11" db="UniProtKB">
        <authorList>
            <consortium name="WormBaseParasite"/>
        </authorList>
    </citation>
    <scope>IDENTIFICATION</scope>
</reference>
<evidence type="ECO:0000313" key="10">
    <source>
        <dbReference type="WBParaSite" id="Gr19_v10_g1664.t2"/>
    </source>
</evidence>
<dbReference type="Proteomes" id="UP000887572">
    <property type="component" value="Unplaced"/>
</dbReference>
<proteinExistence type="inferred from homology"/>
<evidence type="ECO:0000256" key="2">
    <source>
        <dbReference type="ARBA" id="ARBA00009916"/>
    </source>
</evidence>
<protein>
    <recommendedName>
        <fullName evidence="8">Phosphate transporter</fullName>
    </recommendedName>
</protein>
<keyword evidence="4 8" id="KW-0592">Phosphate transport</keyword>
<sequence>MSLTNALISTLTRPFSLPPFGTSKKTPYRLIRLAHSSTSRFFVCFQTILNIASFNCQSEQRPTVTYPSSVGFALSESPTCHSSFPIPCPTPMVVADLAVFQLDIFWAIIVGFLIAFVLAFAIGANDTANSFGTSVGSRVLTLQQAYLLASIFETLGAALLGYQVTDTMRKGVMDLSIYEGREKELMLGQIAVLTGCGAWLLIATFFKMPVSTTHSIVGATIGYSMLLHGTDGIRWAKVTKIFASWFVSPILSGCVSILIFLFLDHAVLRRSRPLHCGLLLLPFLYFVCVSVNVFAITYEGSHYLGFDKWPLWSVVTLSVGSGLVVMLVTRLFVVSRLKRYILEHTIGSELSAEQHIGLDKNLDGVMTAQPPKNLSEGKTALLGKGKAEGNGNEPSVKGKTPNGEMAQSAFGSASIRPASSVLSFFRSSKPEDPYASKLFIFLQVLTACFSGFAHGGNDVSNAIAPLVSLYTIYDEGSVLQKGDTSVYLLLYGAAGMCVGLWLLGHRVIYTVGENLTRITPPSGFSIEFGTALTVLFASKFGLPISSTQCKVGSVVAVGLVQAHPVVHWTVFRNISLSWLVTLPIAGVMSAVVMLLLKMFLL</sequence>
<keyword evidence="5 8" id="KW-0812">Transmembrane</keyword>
<keyword evidence="6 8" id="KW-1133">Transmembrane helix</keyword>
<evidence type="ECO:0000256" key="7">
    <source>
        <dbReference type="ARBA" id="ARBA00023136"/>
    </source>
</evidence>
<comment type="subcellular location">
    <subcellularLocation>
        <location evidence="1 8">Membrane</location>
        <topology evidence="1 8">Multi-pass membrane protein</topology>
    </subcellularLocation>
</comment>
<dbReference type="AlphaFoldDB" id="A0A914HG44"/>
<evidence type="ECO:0000256" key="5">
    <source>
        <dbReference type="ARBA" id="ARBA00022692"/>
    </source>
</evidence>
<evidence type="ECO:0000256" key="1">
    <source>
        <dbReference type="ARBA" id="ARBA00004141"/>
    </source>
</evidence>
<evidence type="ECO:0000313" key="9">
    <source>
        <dbReference type="Proteomes" id="UP000887572"/>
    </source>
</evidence>
<evidence type="ECO:0000256" key="6">
    <source>
        <dbReference type="ARBA" id="ARBA00022989"/>
    </source>
</evidence>
<organism evidence="9 10">
    <name type="scientific">Globodera rostochiensis</name>
    <name type="common">Golden nematode worm</name>
    <name type="synonym">Heterodera rostochiensis</name>
    <dbReference type="NCBI Taxonomy" id="31243"/>
    <lineage>
        <taxon>Eukaryota</taxon>
        <taxon>Metazoa</taxon>
        <taxon>Ecdysozoa</taxon>
        <taxon>Nematoda</taxon>
        <taxon>Chromadorea</taxon>
        <taxon>Rhabditida</taxon>
        <taxon>Tylenchina</taxon>
        <taxon>Tylenchomorpha</taxon>
        <taxon>Tylenchoidea</taxon>
        <taxon>Heteroderidae</taxon>
        <taxon>Heteroderinae</taxon>
        <taxon>Globodera</taxon>
    </lineage>
</organism>
<dbReference type="PANTHER" id="PTHR11101">
    <property type="entry name" value="PHOSPHATE TRANSPORTER"/>
    <property type="match status" value="1"/>
</dbReference>
<dbReference type="GO" id="GO:0016020">
    <property type="term" value="C:membrane"/>
    <property type="evidence" value="ECO:0007669"/>
    <property type="project" value="UniProtKB-SubCell"/>
</dbReference>
<feature type="transmembrane region" description="Helical" evidence="8">
    <location>
        <begin position="185"/>
        <end position="206"/>
    </location>
</feature>
<feature type="transmembrane region" description="Helical" evidence="8">
    <location>
        <begin position="144"/>
        <end position="164"/>
    </location>
</feature>
<dbReference type="Pfam" id="PF01384">
    <property type="entry name" value="PHO4"/>
    <property type="match status" value="1"/>
</dbReference>
<dbReference type="PANTHER" id="PTHR11101:SF80">
    <property type="entry name" value="PHOSPHATE TRANSPORTER"/>
    <property type="match status" value="1"/>
</dbReference>
<evidence type="ECO:0000256" key="4">
    <source>
        <dbReference type="ARBA" id="ARBA00022592"/>
    </source>
</evidence>
<dbReference type="InterPro" id="IPR001204">
    <property type="entry name" value="Phos_transporter"/>
</dbReference>
<comment type="similarity">
    <text evidence="2 8">Belongs to the inorganic phosphate transporter (PiT) (TC 2.A.20) family.</text>
</comment>
<comment type="function">
    <text evidence="8">Sodium-phosphate symporter.</text>
</comment>
<dbReference type="WBParaSite" id="Gr19_v10_g1664.t2">
    <property type="protein sequence ID" value="Gr19_v10_g1664.t2"/>
    <property type="gene ID" value="Gr19_v10_g1664"/>
</dbReference>
<feature type="transmembrane region" description="Helical" evidence="8">
    <location>
        <begin position="309"/>
        <end position="333"/>
    </location>
</feature>
<keyword evidence="9" id="KW-1185">Reference proteome</keyword>
<accession>A0A914HG44</accession>
<keyword evidence="3 8" id="KW-0813">Transport</keyword>
<feature type="transmembrane region" description="Helical" evidence="8">
    <location>
        <begin position="242"/>
        <end position="263"/>
    </location>
</feature>
<feature type="transmembrane region" description="Helical" evidence="8">
    <location>
        <begin position="576"/>
        <end position="596"/>
    </location>
</feature>
<dbReference type="GO" id="GO:0035435">
    <property type="term" value="P:phosphate ion transmembrane transport"/>
    <property type="evidence" value="ECO:0007669"/>
    <property type="project" value="TreeGrafter"/>
</dbReference>
<feature type="transmembrane region" description="Helical" evidence="8">
    <location>
        <begin position="486"/>
        <end position="504"/>
    </location>
</feature>
<name>A0A914HG44_GLORO</name>
<dbReference type="GO" id="GO:0005315">
    <property type="term" value="F:phosphate transmembrane transporter activity"/>
    <property type="evidence" value="ECO:0007669"/>
    <property type="project" value="InterPro"/>
</dbReference>
<evidence type="ECO:0000256" key="8">
    <source>
        <dbReference type="RuleBase" id="RU363058"/>
    </source>
</evidence>
<feature type="transmembrane region" description="Helical" evidence="8">
    <location>
        <begin position="275"/>
        <end position="297"/>
    </location>
</feature>